<sequence length="139" mass="14875">MRCLDLQAPKAEKGHSVRLASCKPWHPIPGLSQARLAGRLEQLCLGARMALMFGMASRCETLNGFFPESLFARCPSEDAAVLCVPGEKGGGKANEGCKAKSTPLAAVPSPAMIEVCSWLESLPQPIQRDGIILLIRCAK</sequence>
<organism evidence="1 2">
    <name type="scientific">Effrenium voratum</name>
    <dbReference type="NCBI Taxonomy" id="2562239"/>
    <lineage>
        <taxon>Eukaryota</taxon>
        <taxon>Sar</taxon>
        <taxon>Alveolata</taxon>
        <taxon>Dinophyceae</taxon>
        <taxon>Suessiales</taxon>
        <taxon>Symbiodiniaceae</taxon>
        <taxon>Effrenium</taxon>
    </lineage>
</organism>
<proteinExistence type="predicted"/>
<evidence type="ECO:0000313" key="1">
    <source>
        <dbReference type="EMBL" id="CAJ1387349.1"/>
    </source>
</evidence>
<name>A0AA36N2K7_9DINO</name>
<protein>
    <submittedName>
        <fullName evidence="1">Uncharacterized protein</fullName>
    </submittedName>
</protein>
<gene>
    <name evidence="1" type="ORF">EVOR1521_LOCUS13450</name>
</gene>
<reference evidence="1" key="1">
    <citation type="submission" date="2023-08" db="EMBL/GenBank/DDBJ databases">
        <authorList>
            <person name="Chen Y."/>
            <person name="Shah S."/>
            <person name="Dougan E. K."/>
            <person name="Thang M."/>
            <person name="Chan C."/>
        </authorList>
    </citation>
    <scope>NUCLEOTIDE SEQUENCE</scope>
</reference>
<comment type="caution">
    <text evidence="1">The sequence shown here is derived from an EMBL/GenBank/DDBJ whole genome shotgun (WGS) entry which is preliminary data.</text>
</comment>
<dbReference type="Proteomes" id="UP001178507">
    <property type="component" value="Unassembled WGS sequence"/>
</dbReference>
<dbReference type="EMBL" id="CAUJNA010001504">
    <property type="protein sequence ID" value="CAJ1387349.1"/>
    <property type="molecule type" value="Genomic_DNA"/>
</dbReference>
<evidence type="ECO:0000313" key="2">
    <source>
        <dbReference type="Proteomes" id="UP001178507"/>
    </source>
</evidence>
<dbReference type="AlphaFoldDB" id="A0AA36N2K7"/>
<keyword evidence="2" id="KW-1185">Reference proteome</keyword>
<accession>A0AA36N2K7</accession>